<keyword evidence="2" id="KW-1185">Reference proteome</keyword>
<dbReference type="EMBL" id="CP009687">
    <property type="protein sequence ID" value="AKL96622.1"/>
    <property type="molecule type" value="Genomic_DNA"/>
</dbReference>
<reference evidence="1 2" key="1">
    <citation type="submission" date="2014-10" db="EMBL/GenBank/DDBJ databases">
        <title>Genome sequence of Clostridium aceticum DSM 1496.</title>
        <authorList>
            <person name="Poehlein A."/>
            <person name="Schiel-Bengelsdorf B."/>
            <person name="Gottschalk G."/>
            <person name="Duerre P."/>
            <person name="Daniel R."/>
        </authorList>
    </citation>
    <scope>NUCLEOTIDE SEQUENCE [LARGE SCALE GENOMIC DNA]</scope>
    <source>
        <strain evidence="1 2">DSM 1496</strain>
    </source>
</reference>
<name>A0A0D8I750_9CLOT</name>
<dbReference type="AlphaFoldDB" id="A0A0D8I750"/>
<organism evidence="1 2">
    <name type="scientific">Clostridium aceticum</name>
    <dbReference type="NCBI Taxonomy" id="84022"/>
    <lineage>
        <taxon>Bacteria</taxon>
        <taxon>Bacillati</taxon>
        <taxon>Bacillota</taxon>
        <taxon>Clostridia</taxon>
        <taxon>Eubacteriales</taxon>
        <taxon>Clostridiaceae</taxon>
        <taxon>Clostridium</taxon>
    </lineage>
</organism>
<protein>
    <submittedName>
        <fullName evidence="1">Uncharacterized protein</fullName>
    </submittedName>
</protein>
<evidence type="ECO:0000313" key="2">
    <source>
        <dbReference type="Proteomes" id="UP000035704"/>
    </source>
</evidence>
<accession>A0A0D8I750</accession>
<evidence type="ECO:0000313" key="1">
    <source>
        <dbReference type="EMBL" id="AKL96622.1"/>
    </source>
</evidence>
<dbReference type="NCBIfam" id="NF047360">
    <property type="entry name" value="tail_chap_PVL"/>
    <property type="match status" value="1"/>
</dbReference>
<sequence>MKPVFLRFTDDKGKVTKTFTVSNLKTGMMDNIFDIAERAENLQKSDVKISEVREFYKDLRGVIVAVFKGQFTYDELNENVENDELMKVFTALCSNISGEMKKN</sequence>
<dbReference type="RefSeq" id="WP_044825848.1">
    <property type="nucleotide sequence ID" value="NZ_CP009687.1"/>
</dbReference>
<dbReference type="InterPro" id="IPR057006">
    <property type="entry name" value="Phage_TAC_19"/>
</dbReference>
<proteinExistence type="predicted"/>
<dbReference type="STRING" id="84022.CACET_c31780"/>
<dbReference type="Proteomes" id="UP000035704">
    <property type="component" value="Chromosome"/>
</dbReference>
<dbReference type="Pfam" id="PF23857">
    <property type="entry name" value="Phage_TAC_19"/>
    <property type="match status" value="1"/>
</dbReference>
<dbReference type="KEGG" id="cace:CACET_c31780"/>
<gene>
    <name evidence="1" type="ORF">CACET_c31780</name>
</gene>